<proteinExistence type="predicted"/>
<sequence length="56" mass="6232">MQCFLLSGGTSLSAIRIKGEEVKAEFRQPGLWADITDATGTERWRNDGNGYRMISP</sequence>
<gene>
    <name evidence="1" type="ORF">SAMN05428953_102589</name>
</gene>
<name>A0A1G8MKC2_9HYPH</name>
<accession>A0A1G8MKC2</accession>
<evidence type="ECO:0000313" key="2">
    <source>
        <dbReference type="Proteomes" id="UP000198894"/>
    </source>
</evidence>
<evidence type="ECO:0000313" key="1">
    <source>
        <dbReference type="EMBL" id="SDI68373.1"/>
    </source>
</evidence>
<reference evidence="2" key="1">
    <citation type="submission" date="2016-10" db="EMBL/GenBank/DDBJ databases">
        <authorList>
            <person name="Varghese N."/>
            <person name="Submissions S."/>
        </authorList>
    </citation>
    <scope>NUCLEOTIDE SEQUENCE [LARGE SCALE GENOMIC DNA]</scope>
    <source>
        <strain evidence="2">CGMCC 1.11022</strain>
    </source>
</reference>
<dbReference type="Proteomes" id="UP000198894">
    <property type="component" value="Unassembled WGS sequence"/>
</dbReference>
<dbReference type="AlphaFoldDB" id="A0A1G8MKC2"/>
<keyword evidence="2" id="KW-1185">Reference proteome</keyword>
<protein>
    <submittedName>
        <fullName evidence="1">Uncharacterized protein</fullName>
    </submittedName>
</protein>
<dbReference type="EMBL" id="FNEE01000002">
    <property type="protein sequence ID" value="SDI68373.1"/>
    <property type="molecule type" value="Genomic_DNA"/>
</dbReference>
<organism evidence="1 2">
    <name type="scientific">Mesorhizobium muleiense</name>
    <dbReference type="NCBI Taxonomy" id="1004279"/>
    <lineage>
        <taxon>Bacteria</taxon>
        <taxon>Pseudomonadati</taxon>
        <taxon>Pseudomonadota</taxon>
        <taxon>Alphaproteobacteria</taxon>
        <taxon>Hyphomicrobiales</taxon>
        <taxon>Phyllobacteriaceae</taxon>
        <taxon>Mesorhizobium</taxon>
    </lineage>
</organism>